<protein>
    <submittedName>
        <fullName evidence="2">Uncharacterized protein</fullName>
    </submittedName>
</protein>
<name>A0A4S8IEQ4_MUSBA</name>
<organism evidence="2 3">
    <name type="scientific">Musa balbisiana</name>
    <name type="common">Banana</name>
    <dbReference type="NCBI Taxonomy" id="52838"/>
    <lineage>
        <taxon>Eukaryota</taxon>
        <taxon>Viridiplantae</taxon>
        <taxon>Streptophyta</taxon>
        <taxon>Embryophyta</taxon>
        <taxon>Tracheophyta</taxon>
        <taxon>Spermatophyta</taxon>
        <taxon>Magnoliopsida</taxon>
        <taxon>Liliopsida</taxon>
        <taxon>Zingiberales</taxon>
        <taxon>Musaceae</taxon>
        <taxon>Musa</taxon>
    </lineage>
</organism>
<evidence type="ECO:0000313" key="2">
    <source>
        <dbReference type="EMBL" id="THU46631.1"/>
    </source>
</evidence>
<keyword evidence="3" id="KW-1185">Reference proteome</keyword>
<evidence type="ECO:0000256" key="1">
    <source>
        <dbReference type="SAM" id="Phobius"/>
    </source>
</evidence>
<keyword evidence="1" id="KW-0472">Membrane</keyword>
<reference evidence="2 3" key="1">
    <citation type="journal article" date="2019" name="Nat. Plants">
        <title>Genome sequencing of Musa balbisiana reveals subgenome evolution and function divergence in polyploid bananas.</title>
        <authorList>
            <person name="Yao X."/>
        </authorList>
    </citation>
    <scope>NUCLEOTIDE SEQUENCE [LARGE SCALE GENOMIC DNA]</scope>
    <source>
        <strain evidence="3">cv. DH-PKW</strain>
        <tissue evidence="2">Leaves</tissue>
    </source>
</reference>
<feature type="transmembrane region" description="Helical" evidence="1">
    <location>
        <begin position="35"/>
        <end position="57"/>
    </location>
</feature>
<keyword evidence="1" id="KW-1133">Transmembrane helix</keyword>
<gene>
    <name evidence="2" type="ORF">C4D60_Mb09t06960</name>
</gene>
<proteinExistence type="predicted"/>
<dbReference type="Proteomes" id="UP000317650">
    <property type="component" value="Chromosome 9"/>
</dbReference>
<dbReference type="AlphaFoldDB" id="A0A4S8IEQ4"/>
<dbReference type="EMBL" id="PYDT01000010">
    <property type="protein sequence ID" value="THU46631.1"/>
    <property type="molecule type" value="Genomic_DNA"/>
</dbReference>
<sequence length="117" mass="13348">MGGSISPHLTYRITMALSSTLPPPPTASCMDRCHFLPLLICLFLFPLIFFFSSPSLMHSLSYPPSLPPYSITAASSLLCYITHYLFLLLVCHYHLLPLLIFILYLCHRYLLHLLLLH</sequence>
<accession>A0A4S8IEQ4</accession>
<evidence type="ECO:0000313" key="3">
    <source>
        <dbReference type="Proteomes" id="UP000317650"/>
    </source>
</evidence>
<comment type="caution">
    <text evidence="2">The sequence shown here is derived from an EMBL/GenBank/DDBJ whole genome shotgun (WGS) entry which is preliminary data.</text>
</comment>
<keyword evidence="1" id="KW-0812">Transmembrane</keyword>